<reference evidence="3" key="1">
    <citation type="submission" date="2020-03" db="EMBL/GenBank/DDBJ databases">
        <title>Draft sequencing of Paenibacilllus sp. S3N08.</title>
        <authorList>
            <person name="Kim D.-U."/>
        </authorList>
    </citation>
    <scope>NUCLEOTIDE SEQUENCE</scope>
    <source>
        <strain evidence="3">S3N08</strain>
    </source>
</reference>
<sequence length="340" mass="38201">MEYRYLGRTGTKVSAFALGGSSFGSRASEEESIKIIDEALDFGINLIDTSNIYGKGESERIIGKAIKNKRQNVILASKFGAEATNEINQNGASRRWIRIAVEQSLLRLKTDYIDLYQLHVPFEFVDYEEILLTLNDLVKEGKIHHIGTSNHLGWQIVQAQAISGRYHIQRFTSEQTPYSIINRRMEFELAEIAKHYDLSLFVYSPLSGGLLTGKYTAGQAAQSDSRAATLKGYVDSLDPELVENEYKFKIIAKLQLLAHESGISLPDMAIAFTQSHPSVTSTLWGPRTLEQLKAYISGAQLKLGTDVLDAIDAIVPPGKRIDDKEQTWTPEWMSTERRRR</sequence>
<keyword evidence="1" id="KW-0560">Oxidoreductase</keyword>
<dbReference type="PRINTS" id="PR00069">
    <property type="entry name" value="ALDKETRDTASE"/>
</dbReference>
<proteinExistence type="predicted"/>
<dbReference type="EMBL" id="JAAOIW010000005">
    <property type="protein sequence ID" value="NHN31104.1"/>
    <property type="molecule type" value="Genomic_DNA"/>
</dbReference>
<evidence type="ECO:0000313" key="3">
    <source>
        <dbReference type="EMBL" id="NHN31104.1"/>
    </source>
</evidence>
<dbReference type="Proteomes" id="UP001165962">
    <property type="component" value="Unassembled WGS sequence"/>
</dbReference>
<dbReference type="PANTHER" id="PTHR43364:SF4">
    <property type="entry name" value="NAD(P)-LINKED OXIDOREDUCTASE SUPERFAMILY PROTEIN"/>
    <property type="match status" value="1"/>
</dbReference>
<feature type="domain" description="NADP-dependent oxidoreductase" evidence="2">
    <location>
        <begin position="17"/>
        <end position="314"/>
    </location>
</feature>
<evidence type="ECO:0000256" key="1">
    <source>
        <dbReference type="ARBA" id="ARBA00023002"/>
    </source>
</evidence>
<dbReference type="Gene3D" id="3.20.20.100">
    <property type="entry name" value="NADP-dependent oxidoreductase domain"/>
    <property type="match status" value="1"/>
</dbReference>
<gene>
    <name evidence="3" type="ORF">G9U52_14790</name>
</gene>
<evidence type="ECO:0000259" key="2">
    <source>
        <dbReference type="Pfam" id="PF00248"/>
    </source>
</evidence>
<keyword evidence="4" id="KW-1185">Reference proteome</keyword>
<dbReference type="InterPro" id="IPR020471">
    <property type="entry name" value="AKR"/>
</dbReference>
<dbReference type="InterPro" id="IPR023210">
    <property type="entry name" value="NADP_OxRdtase_dom"/>
</dbReference>
<dbReference type="RefSeq" id="WP_166150840.1">
    <property type="nucleotide sequence ID" value="NZ_JAAOIW010000005.1"/>
</dbReference>
<evidence type="ECO:0000313" key="4">
    <source>
        <dbReference type="Proteomes" id="UP001165962"/>
    </source>
</evidence>
<accession>A0ABX0JAA2</accession>
<name>A0ABX0JAA2_9BACL</name>
<organism evidence="3 4">
    <name type="scientific">Paenibacillus agricola</name>
    <dbReference type="NCBI Taxonomy" id="2716264"/>
    <lineage>
        <taxon>Bacteria</taxon>
        <taxon>Bacillati</taxon>
        <taxon>Bacillota</taxon>
        <taxon>Bacilli</taxon>
        <taxon>Bacillales</taxon>
        <taxon>Paenibacillaceae</taxon>
        <taxon>Paenibacillus</taxon>
    </lineage>
</organism>
<dbReference type="InterPro" id="IPR036812">
    <property type="entry name" value="NAD(P)_OxRdtase_dom_sf"/>
</dbReference>
<protein>
    <submittedName>
        <fullName evidence="3">Aldo/keto reductase</fullName>
    </submittedName>
</protein>
<dbReference type="InterPro" id="IPR050523">
    <property type="entry name" value="AKR_Detox_Biosynth"/>
</dbReference>
<comment type="caution">
    <text evidence="3">The sequence shown here is derived from an EMBL/GenBank/DDBJ whole genome shotgun (WGS) entry which is preliminary data.</text>
</comment>
<dbReference type="Pfam" id="PF00248">
    <property type="entry name" value="Aldo_ket_red"/>
    <property type="match status" value="1"/>
</dbReference>
<dbReference type="SUPFAM" id="SSF51430">
    <property type="entry name" value="NAD(P)-linked oxidoreductase"/>
    <property type="match status" value="1"/>
</dbReference>
<dbReference type="PANTHER" id="PTHR43364">
    <property type="entry name" value="NADH-SPECIFIC METHYLGLYOXAL REDUCTASE-RELATED"/>
    <property type="match status" value="1"/>
</dbReference>